<reference evidence="1" key="1">
    <citation type="submission" date="2016-11" db="UniProtKB">
        <authorList>
            <consortium name="WormBaseParasite"/>
        </authorList>
    </citation>
    <scope>IDENTIFICATION</scope>
    <source>
        <strain evidence="1">pt0022</strain>
    </source>
</reference>
<accession>A0A1I8EWB1</accession>
<dbReference type="WBParaSite" id="maker-PairedContig_5624-snap-gene-3.11-mRNA-1">
    <property type="protein sequence ID" value="maker-PairedContig_5624-snap-gene-3.11-mRNA-1"/>
    <property type="gene ID" value="maker-PairedContig_5624-snap-gene-3.11"/>
</dbReference>
<proteinExistence type="predicted"/>
<evidence type="ECO:0000313" key="1">
    <source>
        <dbReference type="WBParaSite" id="maker-PairedContig_5624-snap-gene-3.11-mRNA-1"/>
    </source>
</evidence>
<sequence>MLTDSPSFAKDWWDSSITSKALMFYHKKILAFKLCFPYSEISKRQKYVFFRTLIIKHVNMITISSFHLACTLSTINNRRTTTKSTPHAPLIQTWFAEIVQQRYTTDAFMLCSLLAI</sequence>
<protein>
    <submittedName>
        <fullName evidence="1">Uncharacterized protein</fullName>
    </submittedName>
</protein>
<name>A0A1I8EWB1_WUCBA</name>
<dbReference type="AlphaFoldDB" id="A0A1I8EWB1"/>
<organism evidence="1">
    <name type="scientific">Wuchereria bancrofti</name>
    <dbReference type="NCBI Taxonomy" id="6293"/>
    <lineage>
        <taxon>Eukaryota</taxon>
        <taxon>Metazoa</taxon>
        <taxon>Ecdysozoa</taxon>
        <taxon>Nematoda</taxon>
        <taxon>Chromadorea</taxon>
        <taxon>Rhabditida</taxon>
        <taxon>Spirurina</taxon>
        <taxon>Spiruromorpha</taxon>
        <taxon>Filarioidea</taxon>
        <taxon>Onchocercidae</taxon>
        <taxon>Wuchereria</taxon>
    </lineage>
</organism>